<feature type="compositionally biased region" description="Basic and acidic residues" evidence="1">
    <location>
        <begin position="890"/>
        <end position="925"/>
    </location>
</feature>
<feature type="compositionally biased region" description="Polar residues" evidence="1">
    <location>
        <begin position="3352"/>
        <end position="3366"/>
    </location>
</feature>
<evidence type="ECO:0000256" key="1">
    <source>
        <dbReference type="SAM" id="MobiDB-lite"/>
    </source>
</evidence>
<feature type="compositionally biased region" description="Acidic residues" evidence="1">
    <location>
        <begin position="2338"/>
        <end position="2347"/>
    </location>
</feature>
<feature type="compositionally biased region" description="Low complexity" evidence="1">
    <location>
        <begin position="1233"/>
        <end position="1243"/>
    </location>
</feature>
<feature type="compositionally biased region" description="Basic and acidic residues" evidence="1">
    <location>
        <begin position="641"/>
        <end position="674"/>
    </location>
</feature>
<dbReference type="PANTHER" id="PTHR35511">
    <property type="entry name" value="A-KINASE ANCHOR-LIKE PROTEIN"/>
    <property type="match status" value="1"/>
</dbReference>
<feature type="compositionally biased region" description="Basic and acidic residues" evidence="1">
    <location>
        <begin position="154"/>
        <end position="172"/>
    </location>
</feature>
<evidence type="ECO:0008006" key="4">
    <source>
        <dbReference type="Google" id="ProtNLM"/>
    </source>
</evidence>
<feature type="compositionally biased region" description="Basic and acidic residues" evidence="1">
    <location>
        <begin position="2786"/>
        <end position="2799"/>
    </location>
</feature>
<feature type="compositionally biased region" description="Polar residues" evidence="1">
    <location>
        <begin position="3382"/>
        <end position="3393"/>
    </location>
</feature>
<feature type="compositionally biased region" description="Basic and acidic residues" evidence="1">
    <location>
        <begin position="2272"/>
        <end position="2285"/>
    </location>
</feature>
<feature type="region of interest" description="Disordered" evidence="1">
    <location>
        <begin position="637"/>
        <end position="825"/>
    </location>
</feature>
<feature type="compositionally biased region" description="Basic and acidic residues" evidence="1">
    <location>
        <begin position="4415"/>
        <end position="4431"/>
    </location>
</feature>
<feature type="region of interest" description="Disordered" evidence="1">
    <location>
        <begin position="2967"/>
        <end position="2986"/>
    </location>
</feature>
<feature type="compositionally biased region" description="Basic and acidic residues" evidence="1">
    <location>
        <begin position="2554"/>
        <end position="2574"/>
    </location>
</feature>
<feature type="compositionally biased region" description="Basic and acidic residues" evidence="1">
    <location>
        <begin position="3688"/>
        <end position="3698"/>
    </location>
</feature>
<feature type="region of interest" description="Disordered" evidence="1">
    <location>
        <begin position="4153"/>
        <end position="4564"/>
    </location>
</feature>
<feature type="compositionally biased region" description="Basic and acidic residues" evidence="1">
    <location>
        <begin position="3660"/>
        <end position="3678"/>
    </location>
</feature>
<feature type="compositionally biased region" description="Basic and acidic residues" evidence="1">
    <location>
        <begin position="2327"/>
        <end position="2337"/>
    </location>
</feature>
<feature type="region of interest" description="Disordered" evidence="1">
    <location>
        <begin position="251"/>
        <end position="323"/>
    </location>
</feature>
<feature type="region of interest" description="Disordered" evidence="1">
    <location>
        <begin position="3953"/>
        <end position="3977"/>
    </location>
</feature>
<feature type="compositionally biased region" description="Polar residues" evidence="1">
    <location>
        <begin position="1386"/>
        <end position="1399"/>
    </location>
</feature>
<gene>
    <name evidence="2" type="ORF">FEM48_Zijuj04G0022600</name>
</gene>
<feature type="compositionally biased region" description="Polar residues" evidence="1">
    <location>
        <begin position="1587"/>
        <end position="1609"/>
    </location>
</feature>
<feature type="compositionally biased region" description="Basic and acidic residues" evidence="1">
    <location>
        <begin position="4263"/>
        <end position="4344"/>
    </location>
</feature>
<feature type="compositionally biased region" description="Basic and acidic residues" evidence="1">
    <location>
        <begin position="1525"/>
        <end position="1539"/>
    </location>
</feature>
<feature type="region of interest" description="Disordered" evidence="1">
    <location>
        <begin position="1129"/>
        <end position="1497"/>
    </location>
</feature>
<feature type="compositionally biased region" description="Acidic residues" evidence="1">
    <location>
        <begin position="2156"/>
        <end position="2165"/>
    </location>
</feature>
<feature type="region of interest" description="Disordered" evidence="1">
    <location>
        <begin position="3780"/>
        <end position="3812"/>
    </location>
</feature>
<feature type="compositionally biased region" description="Basic and acidic residues" evidence="1">
    <location>
        <begin position="1573"/>
        <end position="1585"/>
    </location>
</feature>
<feature type="compositionally biased region" description="Basic and acidic residues" evidence="1">
    <location>
        <begin position="4392"/>
        <end position="4407"/>
    </location>
</feature>
<comment type="caution">
    <text evidence="2">The sequence shown here is derived from an EMBL/GenBank/DDBJ whole genome shotgun (WGS) entry which is preliminary data.</text>
</comment>
<feature type="compositionally biased region" description="Basic and acidic residues" evidence="1">
    <location>
        <begin position="4234"/>
        <end position="4243"/>
    </location>
</feature>
<feature type="region of interest" description="Disordered" evidence="1">
    <location>
        <begin position="2498"/>
        <end position="2683"/>
    </location>
</feature>
<feature type="compositionally biased region" description="Basic and acidic residues" evidence="1">
    <location>
        <begin position="1353"/>
        <end position="1373"/>
    </location>
</feature>
<feature type="compositionally biased region" description="Basic and acidic residues" evidence="1">
    <location>
        <begin position="3574"/>
        <end position="3622"/>
    </location>
</feature>
<feature type="region of interest" description="Disordered" evidence="1">
    <location>
        <begin position="3095"/>
        <end position="3116"/>
    </location>
</feature>
<feature type="compositionally biased region" description="Acidic residues" evidence="1">
    <location>
        <begin position="2247"/>
        <end position="2256"/>
    </location>
</feature>
<feature type="compositionally biased region" description="Basic and acidic residues" evidence="1">
    <location>
        <begin position="4153"/>
        <end position="4163"/>
    </location>
</feature>
<feature type="compositionally biased region" description="Polar residues" evidence="1">
    <location>
        <begin position="4433"/>
        <end position="4456"/>
    </location>
</feature>
<feature type="compositionally biased region" description="Basic and acidic residues" evidence="1">
    <location>
        <begin position="3629"/>
        <end position="3651"/>
    </location>
</feature>
<feature type="compositionally biased region" description="Basic and acidic residues" evidence="1">
    <location>
        <begin position="991"/>
        <end position="1013"/>
    </location>
</feature>
<evidence type="ECO:0000313" key="3">
    <source>
        <dbReference type="Proteomes" id="UP000813462"/>
    </source>
</evidence>
<feature type="region of interest" description="Disordered" evidence="1">
    <location>
        <begin position="3456"/>
        <end position="3757"/>
    </location>
</feature>
<feature type="compositionally biased region" description="Acidic residues" evidence="1">
    <location>
        <begin position="1441"/>
        <end position="1450"/>
    </location>
</feature>
<feature type="compositionally biased region" description="Basic and acidic residues" evidence="1">
    <location>
        <begin position="725"/>
        <end position="737"/>
    </location>
</feature>
<feature type="compositionally biased region" description="Polar residues" evidence="1">
    <location>
        <begin position="2260"/>
        <end position="2271"/>
    </location>
</feature>
<feature type="compositionally biased region" description="Basic and acidic residues" evidence="1">
    <location>
        <begin position="1420"/>
        <end position="1437"/>
    </location>
</feature>
<feature type="compositionally biased region" description="Acidic residues" evidence="1">
    <location>
        <begin position="1937"/>
        <end position="1946"/>
    </location>
</feature>
<feature type="compositionally biased region" description="Basic and acidic residues" evidence="1">
    <location>
        <begin position="2611"/>
        <end position="2644"/>
    </location>
</feature>
<feature type="compositionally biased region" description="Basic and acidic residues" evidence="1">
    <location>
        <begin position="805"/>
        <end position="819"/>
    </location>
</feature>
<feature type="compositionally biased region" description="Polar residues" evidence="1">
    <location>
        <begin position="3800"/>
        <end position="3810"/>
    </location>
</feature>
<feature type="region of interest" description="Disordered" evidence="1">
    <location>
        <begin position="2770"/>
        <end position="2910"/>
    </location>
</feature>
<feature type="compositionally biased region" description="Acidic residues" evidence="1">
    <location>
        <begin position="573"/>
        <end position="587"/>
    </location>
</feature>
<feature type="compositionally biased region" description="Basic and acidic residues" evidence="1">
    <location>
        <begin position="2363"/>
        <end position="2375"/>
    </location>
</feature>
<dbReference type="PANTHER" id="PTHR35511:SF2">
    <property type="entry name" value="A-KINASE ANCHOR-LIKE PROTEIN"/>
    <property type="match status" value="1"/>
</dbReference>
<feature type="compositionally biased region" description="Basic and acidic residues" evidence="1">
    <location>
        <begin position="3713"/>
        <end position="3756"/>
    </location>
</feature>
<feature type="compositionally biased region" description="Basic and acidic residues" evidence="1">
    <location>
        <begin position="3394"/>
        <end position="3415"/>
    </location>
</feature>
<feature type="compositionally biased region" description="Polar residues" evidence="1">
    <location>
        <begin position="2650"/>
        <end position="2659"/>
    </location>
</feature>
<accession>A0A978VH94</accession>
<feature type="compositionally biased region" description="Basic and acidic residues" evidence="1">
    <location>
        <begin position="2518"/>
        <end position="2532"/>
    </location>
</feature>
<feature type="compositionally biased region" description="Basic and acidic residues" evidence="1">
    <location>
        <begin position="1138"/>
        <end position="1148"/>
    </location>
</feature>
<feature type="compositionally biased region" description="Basic and acidic residues" evidence="1">
    <location>
        <begin position="1904"/>
        <end position="1936"/>
    </location>
</feature>
<feature type="compositionally biased region" description="Basic and acidic residues" evidence="1">
    <location>
        <begin position="952"/>
        <end position="966"/>
    </location>
</feature>
<feature type="compositionally biased region" description="Basic and acidic residues" evidence="1">
    <location>
        <begin position="3095"/>
        <end position="3114"/>
    </location>
</feature>
<feature type="compositionally biased region" description="Basic and acidic residues" evidence="1">
    <location>
        <begin position="1199"/>
        <end position="1215"/>
    </location>
</feature>
<feature type="compositionally biased region" description="Basic and acidic residues" evidence="1">
    <location>
        <begin position="2177"/>
        <end position="2194"/>
    </location>
</feature>
<feature type="compositionally biased region" description="Polar residues" evidence="1">
    <location>
        <begin position="742"/>
        <end position="765"/>
    </location>
</feature>
<feature type="compositionally biased region" description="Polar residues" evidence="1">
    <location>
        <begin position="2772"/>
        <end position="2781"/>
    </location>
</feature>
<feature type="compositionally biased region" description="Basic and acidic residues" evidence="1">
    <location>
        <begin position="2888"/>
        <end position="2901"/>
    </location>
</feature>
<feature type="compositionally biased region" description="Basic and acidic residues" evidence="1">
    <location>
        <begin position="3458"/>
        <end position="3485"/>
    </location>
</feature>
<reference evidence="2" key="1">
    <citation type="journal article" date="2021" name="Front. Plant Sci.">
        <title>Chromosome-Scale Genome Assembly for Chinese Sour Jujube and Insights Into Its Genome Evolution and Domestication Signature.</title>
        <authorList>
            <person name="Shen L.-Y."/>
            <person name="Luo H."/>
            <person name="Wang X.-L."/>
            <person name="Wang X.-M."/>
            <person name="Qiu X.-J."/>
            <person name="Liu H."/>
            <person name="Zhou S.-S."/>
            <person name="Jia K.-H."/>
            <person name="Nie S."/>
            <person name="Bao Y.-T."/>
            <person name="Zhang R.-G."/>
            <person name="Yun Q.-Z."/>
            <person name="Chai Y.-H."/>
            <person name="Lu J.-Y."/>
            <person name="Li Y."/>
            <person name="Zhao S.-W."/>
            <person name="Mao J.-F."/>
            <person name="Jia S.-G."/>
            <person name="Mao Y.-M."/>
        </authorList>
    </citation>
    <scope>NUCLEOTIDE SEQUENCE</scope>
    <source>
        <strain evidence="2">AT0</strain>
        <tissue evidence="2">Leaf</tissue>
    </source>
</reference>
<feature type="compositionally biased region" description="Basic and acidic residues" evidence="1">
    <location>
        <begin position="1475"/>
        <end position="1497"/>
    </location>
</feature>
<feature type="region of interest" description="Disordered" evidence="1">
    <location>
        <begin position="890"/>
        <end position="1021"/>
    </location>
</feature>
<feature type="compositionally biased region" description="Basic and acidic residues" evidence="1">
    <location>
        <begin position="4206"/>
        <end position="4226"/>
    </location>
</feature>
<sequence length="4564" mass="505199">MATEADIVEAMSHTSISSLYVQKREVEAVTYLTAAVQLETTKDMINSTFGTSEGGNFLEPFSAHKVAPKVANEEVSSFEYYEADEPIQSEKEKSENEKQLGKGEQLETLEETRKEGNEQTEENTTTAEQDNRSHDIEEVRETSQEMAKIGEPGLKIEREESTENKIAEEQHTEVISNQQASIGKSQPSIEKGIKGLEEDEKQEIVEDKSTSLSGKEVLNVDNISSVDAIEIEEERSFTGVLIKEAEKSFDLVEEEKVPEAIGSSKETETEKDDKEKIKDNSIANDSIPNIAASQEIRNDEEETSKSGDAETDKLEKASITGLSVQEAGIEEEEKHDEAPVAPGKVIIQDEIESNEQEKDGAPEILNIAEASTLDVTNQNDFLEKTSLAGVTSSGNVNNDEISEQKFDASSIIHEEGIQQKDEGLDLTEAAVEEVRDVEESTVVVAEDITTSKLILAEDHKEQESTEHDGRIEPSLLQQNEPENKKPELNVIAGQQETAASKDDSTTTTYVKEESNGAESTGKDSKEAQVDENEAGKPKEEESSTKINKEGNVNELPPEYIQQDSTATLKVDGDEGEESKEEILEESETVGAGESISSEHVERCVDVSLVKQEEVMEEEAEDLVPIKASIEDNKVDTFSAELPKDDGHDIVEDTEKTVKVESKGEEDSEKALQKDEPEEAPDTEKKEEKTENLENTDSTRKEVIEISIAGQETEEQILEEFTNEGPSKETSKENKEFAASETAPLSTNTGEHNSEEQTISELSSSLAGEKTVEDSSKGDENNAIGSKEKKEVKISEFKEQNVATDLTKEKEPEDSTEPNRDNYATTATKHLEEEILAEEGKENFDQNSAVVSETNEKLIEEEIQDKGVTINTSDSVPDRIVSEEIGLKEAELDNKDQIKNSDIALEEKELTSNVDSEVKQEQKSSAEESGEEIPETASETVEQTEEGTEEIEDKTPTEKIGNEEKIAITETVLDDIPEDNLHGPSVVPSIDNEAKTNEASHVSEETPEKDESIKPSDVPILESDDIVRETKNEEVQKQSDEELHISSEQIYEIASSESVDVGTLKTEETTDFANKNEVSDLVILKDEKLSSEVDTSNAVDTRIDSEKAIQEYKEPENKFEDSLKSEVNTAVELEANANRNDDLSTKEALETTNEGQETGETDSIKDYSPEFAEEEQLEGSTNEDKVLETTVAGQESEEFANERPTEENSKEHKEFTALETAPLSTKTGDHNLEEQTTSELSSSLAGEKTVEDSSKGDENNAIDSKEEKADKNFEFKEQDVATDLTEEKEPEDSKEPNKDSYATTSTEHLEEEILAEESKETFVQNSSVKAETNEKVIEEEIQDKGVTINDSDSVPDRIVSEDIGLKEAEPDNKDQVISVIAPEGKESTSNVDSEVQQEQKSSTEENAEEIPALASESVEQIEDKSPTSRIENEEKRANSDIIIDDVPEDSLQESSTVPSIKNEALTAEASDISEETSAKDEIHHESAKTPSVEPKEEELQLINKGESVKSDDVSKLETYDIVKETESEEVQKQSDQELHISSEQINEVSSSEIFKDEKLSSEVSTRNVADTCMESEKAIQECKEPDNNSEGSLKSEVNTATELEANTNPNDELPTKEALETTNGGQETRETDSIKDNSPEFANEVQLEKSTNDDKVIVGVDTTPASTTIGKQHLEEQDISEIASSLLQEETAKEIFKEDKDAVTNSEQERKVTDLDSKEQLEVTDLRGETKHETLEENIETNKDLYVSGTEEAPEKEMYAEESNEVLGQDSSSVSDVSKKVIEEESEEKEPAEHNSKSVSDGIVSDQSGATFDVKPEESSSSEETREEILIAANDHGDKIEDKVEESIDTRTEEEEKITTNETSAGTVSDELGLMKGGQEDEEQVKSFTIAPEENGSASSATYDVKPEENSSKEEKREEILKEANDNGEKIEGKVEESIDTQPEEEEKTTSNETSAGTVNEEAGLKHGKPEDEEQVKSYTIAPEDGEKIEDKVEESIRTQTEEEEKITSTETPAGTVSEETGLKKGEPEDEEQVKSYTTAPVEKDSASSATFDAKPDEHSGTEENREEILTEANDHGEKIEDKVEESIDAQTEEEEKITSNETSAATVSEETTLKHGEPEDKEQVKSYTIAPEEKREEILTEANDHVEKIEDKVEESIDTQTEEEEKITSTESSARTVSEETLLKHSEPEDKEQVKSYTIAPEEKDSASSTTFDVKPEENSSTEEKREEILTEAKDHGEKNEDKVEESIDTQTEEEEKITSNETSAGTVSEETTLKHGEPVDEEQVKSYTIAPEEKDSASSTAVDANPEESSSIEENREEILAASNGHGEKIEAKVEETIDTETEEEEKIISNETSTGSVSEETWLKKGEPEDKGQVKSYTIAPDDSASSATFDVKPQENSSTKLSGEEILTKSYDGGEEIEEKVEENTDAGTVEKKITTNETSSHDIPGDDLLTSEAIERSDEVTNVAEERKLEILEDSAGPNKESYATIATEALEGEKLSEESNSTFVQNSSSVVEVSEKGNEDVIEEKAPIKSSSSSDSTAIPIEETGLKVAEPEKNEPVRNSEIESKEEKGLATCAEIEIKQEENSNTEENGEKEISAIAESGGKIGHALDETRETDSVEDHSPESSNKEQPEENTQEDKVLVGIETTPSSTNTGKQELGEQEMSEISSSLIGGEKPEEILKDDKNALMKLERKDTELDFKKQLGVTLEKKEESYEDLDTTRTIEATEAETHAEEPNTILVEYSSFVSEVTKPEKEIGEEIKEVEPAVYNSNSVSAGTVSEEIDLKKGKPEERDQVKSYTIEPEEKGSAPEDSSSTKDNMEEILTAANDHGEKIEEKVEDSSGTQTEEKKITTSETSLHDKPEAEADLLTTEAVESLDETAAGDKVSDLAEETKHETLEDSAGSNKEIYATITPEALEGEKIAEESNKTLVQNSTIVAEASEKVIEENFQDKETVSTGIVTEETDLKEGEPENMEHIQNSDIAPEEKILVSNVDIGMPQEKKSILEEDGEKEIPVVACESGEKIGHADKNFEASISDAEVVKTATELKAENTETDEIQKEAIPVVACESGEKIGDADENFEASIADAEVVKRTTESKAENTENNEIQREENLESVYPGQVLVYTSESATQDEIEETHSLTKDIQTEPVPIEQQEVALHGESEMKVETEPRLTVEDESSEIESTNETIKAVILTEVTEEIEKADKSDNIEERVIDRESNLTELHPASVGEEKESGLVLGENLKEPDFNETTPPIDSQAEEDTSKKGESPVTEAPEKEKIQDKGIDPVDVCVAVAEEGKYEEEIKCDSATVTEATALTNLADAQVVNETVNTFDTASEENVLKYEPSVTRDGSLNLEKSSSNLVSQRLDLDHRDTERENVTGGNSDEVQETTKASEVENTDETRPIPAVEKLERDEIEEEIKESSNIVSTSEIVNDQALSAGISEAQLQVQSSTFFAEEKEHETKTTTKELEKESTKEVDKQGDDNIEESSVTQKEEHEEIKVSELDVEKLVANETEEDIKNAPEKESKNEVEKQDDEIIEDFGTHLQQEEHEELQVSEFPVEKLVTNEIEEDIKNAPKKESTKEVERQDDERIEDSSATRSQQEEHKELKVSELDVEKQITNETEEDIKNAPDKESTKEVEKQDNKNIEDSSATNLQQEEHKELKVSELDLEKLVTDETEEDIENALEKESTNEVEKQDDECIEDSGTHLQQEEYKEPKVSELTVEKPVTDEIEEDIKNAPEKEGTKEVEKQNDESIEDSYATHLQQEEHKELKVSEFAVEKPGTNETEEDIKHAPETVSQSHSQSVEAVSKDEIITDQILPVEITSEQFQASSSTFLLKEQEQGTIPTFKTIDGENKKEVETLDSDSSKVFDVTKTSEEAITQKEVTKELKLSEGVAEISGVAKTEEEIKEASETLPKFNSEEFEEVTKKKIITEQTLPEEISKEQLLVSSSTLLPREQEDETATTTQKVDEENKKEVEILGNEKIVEKEEPRELKVSEPTVQTLGEDEIEEKEYETVSEHSSSTVEVLAGDEDIAQQVLPVDKDEVIIDQALPAGLSSEQLQLPVSTLLPKELEHDSATTVKKTEEETRVVGSPLQSEKITDIIGEITETTNLDIGSSEIPSNFVSEKAQNDGLFTKTEDIEVDESHLKVAKTDSRTEESQSELIIEANNDIKNEISDEKIKEDKEATNGSQPVSLGEENVQESHQEVDSETKEHPGDKTDGPFKAATNENKHKELSEADEKEETNGNTEKLITSEEATSVKDHEPLSIEDRTIEENSPAETKEKNVKDEVLNFDTENQKDEVNFENRTTEFTSTREKETVEIPREESGLGLTEAEKITSDIKQLQKSSHATLEMQTPREEDLDRSSTATTFITAEKDVPLPPTVPDPIKETTHRTELKKTEPQNDTSVDTEIKVVERGIEEEKGESGGRTTETVSSAGKLSLSELLQSTTKVTKRDVIEEKEAKSSKEAEGEEEHQGEAQKDDEEGEEHKGSSEPESDAPVIVEASRDIDVKVAHKKSHSILSGVGSKVKHSISKVKKAITGKSSHSKQGAKKPDDPSS</sequence>
<feature type="region of interest" description="Disordered" evidence="1">
    <location>
        <begin position="1525"/>
        <end position="1658"/>
    </location>
</feature>
<feature type="compositionally biased region" description="Basic and acidic residues" evidence="1">
    <location>
        <begin position="681"/>
        <end position="703"/>
    </location>
</feature>
<feature type="compositionally biased region" description="Basic and acidic residues" evidence="1">
    <location>
        <begin position="2131"/>
        <end position="2155"/>
    </location>
</feature>
<feature type="compositionally biased region" description="Basic and acidic residues" evidence="1">
    <location>
        <begin position="2806"/>
        <end position="2823"/>
    </location>
</feature>
<feature type="compositionally biased region" description="Basic and acidic residues" evidence="1">
    <location>
        <begin position="3263"/>
        <end position="3285"/>
    </location>
</feature>
<feature type="compositionally biased region" description="Acidic residues" evidence="1">
    <location>
        <begin position="2086"/>
        <end position="2095"/>
    </location>
</feature>
<feature type="compositionally biased region" description="Basic and acidic residues" evidence="1">
    <location>
        <begin position="3520"/>
        <end position="3534"/>
    </location>
</feature>
<feature type="region of interest" description="Disordered" evidence="1">
    <location>
        <begin position="435"/>
        <end position="598"/>
    </location>
</feature>
<feature type="compositionally biased region" description="Basic and acidic residues" evidence="1">
    <location>
        <begin position="1645"/>
        <end position="1655"/>
    </location>
</feature>
<feature type="region of interest" description="Disordered" evidence="1">
    <location>
        <begin position="1696"/>
        <end position="2430"/>
    </location>
</feature>
<feature type="compositionally biased region" description="Basic and acidic residues" evidence="1">
    <location>
        <begin position="769"/>
        <end position="798"/>
    </location>
</feature>
<feature type="compositionally biased region" description="Polar residues" evidence="1">
    <location>
        <begin position="4250"/>
        <end position="4262"/>
    </location>
</feature>
<feature type="region of interest" description="Disordered" evidence="1">
    <location>
        <begin position="3219"/>
        <end position="3285"/>
    </location>
</feature>
<feature type="compositionally biased region" description="Basic and acidic residues" evidence="1">
    <location>
        <begin position="3160"/>
        <end position="3176"/>
    </location>
</feature>
<feature type="compositionally biased region" description="Basic and acidic residues" evidence="1">
    <location>
        <begin position="1776"/>
        <end position="1795"/>
    </location>
</feature>
<feature type="compositionally biased region" description="Basic and acidic residues" evidence="1">
    <location>
        <begin position="1984"/>
        <end position="2000"/>
    </location>
</feature>
<feature type="compositionally biased region" description="Polar residues" evidence="1">
    <location>
        <begin position="2386"/>
        <end position="2404"/>
    </location>
</feature>
<feature type="compositionally biased region" description="Basic and acidic residues" evidence="1">
    <location>
        <begin position="4458"/>
        <end position="4485"/>
    </location>
</feature>
<feature type="compositionally biased region" description="Basic and acidic residues" evidence="1">
    <location>
        <begin position="2967"/>
        <end position="2978"/>
    </location>
</feature>
<feature type="compositionally biased region" description="Basic and acidic residues" evidence="1">
    <location>
        <begin position="1247"/>
        <end position="1297"/>
    </location>
</feature>
<feature type="compositionally biased region" description="Polar residues" evidence="1">
    <location>
        <begin position="4345"/>
        <end position="4359"/>
    </location>
</feature>
<feature type="compositionally biased region" description="Basic and acidic residues" evidence="1">
    <location>
        <begin position="499"/>
        <end position="548"/>
    </location>
</feature>
<feature type="compositionally biased region" description="Basic and acidic residues" evidence="1">
    <location>
        <begin position="303"/>
        <end position="316"/>
    </location>
</feature>
<feature type="compositionally biased region" description="Basic and acidic residues" evidence="1">
    <location>
        <begin position="455"/>
        <end position="471"/>
    </location>
</feature>
<feature type="compositionally biased region" description="Basic and acidic residues" evidence="1">
    <location>
        <begin position="1813"/>
        <end position="1850"/>
    </location>
</feature>
<organism evidence="2 3">
    <name type="scientific">Ziziphus jujuba var. spinosa</name>
    <dbReference type="NCBI Taxonomy" id="714518"/>
    <lineage>
        <taxon>Eukaryota</taxon>
        <taxon>Viridiplantae</taxon>
        <taxon>Streptophyta</taxon>
        <taxon>Embryophyta</taxon>
        <taxon>Tracheophyta</taxon>
        <taxon>Spermatophyta</taxon>
        <taxon>Magnoliopsida</taxon>
        <taxon>eudicotyledons</taxon>
        <taxon>Gunneridae</taxon>
        <taxon>Pentapetalae</taxon>
        <taxon>rosids</taxon>
        <taxon>fabids</taxon>
        <taxon>Rosales</taxon>
        <taxon>Rhamnaceae</taxon>
        <taxon>Paliureae</taxon>
        <taxon>Ziziphus</taxon>
    </lineage>
</organism>
<feature type="compositionally biased region" description="Basic and acidic residues" evidence="1">
    <location>
        <begin position="3495"/>
        <end position="3513"/>
    </location>
</feature>
<dbReference type="EMBL" id="JAEACU010000004">
    <property type="protein sequence ID" value="KAH7532463.1"/>
    <property type="molecule type" value="Genomic_DNA"/>
</dbReference>
<feature type="compositionally biased region" description="Basic and acidic residues" evidence="1">
    <location>
        <begin position="129"/>
        <end position="143"/>
    </location>
</feature>
<feature type="compositionally biased region" description="Basic and acidic residues" evidence="1">
    <location>
        <begin position="1696"/>
        <end position="1742"/>
    </location>
</feature>
<feature type="compositionally biased region" description="Basic and acidic residues" evidence="1">
    <location>
        <begin position="2053"/>
        <end position="2085"/>
    </location>
</feature>
<feature type="region of interest" description="Disordered" evidence="1">
    <location>
        <begin position="81"/>
        <end position="188"/>
    </location>
</feature>
<feature type="compositionally biased region" description="Basic and acidic residues" evidence="1">
    <location>
        <begin position="4174"/>
        <end position="4191"/>
    </location>
</feature>
<feature type="region of interest" description="Disordered" evidence="1">
    <location>
        <begin position="3131"/>
        <end position="3188"/>
    </location>
</feature>
<feature type="region of interest" description="Disordered" evidence="1">
    <location>
        <begin position="3993"/>
        <end position="4030"/>
    </location>
</feature>
<feature type="compositionally biased region" description="Polar residues" evidence="1">
    <location>
        <begin position="173"/>
        <end position="188"/>
    </location>
</feature>
<proteinExistence type="predicted"/>
<feature type="compositionally biased region" description="Basic and acidic residues" evidence="1">
    <location>
        <begin position="2111"/>
        <end position="2124"/>
    </location>
</feature>
<protein>
    <recommendedName>
        <fullName evidence="4">Titin-like</fullName>
    </recommendedName>
</protein>
<feature type="compositionally biased region" description="Acidic residues" evidence="1">
    <location>
        <begin position="2416"/>
        <end position="2428"/>
    </location>
</feature>
<feature type="compositionally biased region" description="Acidic residues" evidence="1">
    <location>
        <begin position="711"/>
        <end position="721"/>
    </location>
</feature>
<feature type="compositionally biased region" description="Basic and acidic residues" evidence="1">
    <location>
        <begin position="88"/>
        <end position="117"/>
    </location>
</feature>
<feature type="compositionally biased region" description="Basic residues" evidence="1">
    <location>
        <begin position="4533"/>
        <end position="4556"/>
    </location>
</feature>
<feature type="region of interest" description="Disordered" evidence="1">
    <location>
        <begin position="3352"/>
        <end position="3428"/>
    </location>
</feature>
<feature type="compositionally biased region" description="Basic and acidic residues" evidence="1">
    <location>
        <begin position="2214"/>
        <end position="2246"/>
    </location>
</feature>
<feature type="compositionally biased region" description="Basic and acidic residues" evidence="1">
    <location>
        <begin position="1626"/>
        <end position="1637"/>
    </location>
</feature>
<feature type="compositionally biased region" description="Basic and acidic residues" evidence="1">
    <location>
        <begin position="265"/>
        <end position="279"/>
    </location>
</feature>
<feature type="compositionally biased region" description="Polar residues" evidence="1">
    <location>
        <begin position="1320"/>
        <end position="1329"/>
    </location>
</feature>
<feature type="compositionally biased region" description="Basic and acidic residues" evidence="1">
    <location>
        <begin position="3138"/>
        <end position="3147"/>
    </location>
</feature>
<feature type="compositionally biased region" description="Acidic residues" evidence="1">
    <location>
        <begin position="941"/>
        <end position="951"/>
    </location>
</feature>
<name>A0A978VH94_ZIZJJ</name>
<feature type="compositionally biased region" description="Low complexity" evidence="1">
    <location>
        <begin position="2099"/>
        <end position="2110"/>
    </location>
</feature>
<feature type="compositionally biased region" description="Basic and acidic residues" evidence="1">
    <location>
        <begin position="2832"/>
        <end position="2867"/>
    </location>
</feature>
<feature type="compositionally biased region" description="Basic and acidic residues" evidence="1">
    <location>
        <begin position="3369"/>
        <end position="3380"/>
    </location>
</feature>
<feature type="compositionally biased region" description="Polar residues" evidence="1">
    <location>
        <begin position="1540"/>
        <end position="1551"/>
    </location>
</feature>
<dbReference type="Proteomes" id="UP000813462">
    <property type="component" value="Unassembled WGS sequence"/>
</dbReference>
<evidence type="ECO:0000313" key="2">
    <source>
        <dbReference type="EMBL" id="KAH7532463.1"/>
    </source>
</evidence>